<feature type="transmembrane region" description="Helical" evidence="8">
    <location>
        <begin position="425"/>
        <end position="449"/>
    </location>
</feature>
<feature type="domain" description="ML-like" evidence="10">
    <location>
        <begin position="20"/>
        <end position="210"/>
    </location>
</feature>
<dbReference type="PROSITE" id="PS51257">
    <property type="entry name" value="PROKAR_LIPOPROTEIN"/>
    <property type="match status" value="1"/>
</dbReference>
<evidence type="ECO:0000256" key="4">
    <source>
        <dbReference type="ARBA" id="ARBA00022729"/>
    </source>
</evidence>
<dbReference type="InterPro" id="IPR040241">
    <property type="entry name" value="TRP_Flc/Pkd2-like"/>
</dbReference>
<dbReference type="SMART" id="SM01320">
    <property type="entry name" value="TRP_N"/>
    <property type="match status" value="1"/>
</dbReference>
<feature type="signal peptide" evidence="9">
    <location>
        <begin position="1"/>
        <end position="22"/>
    </location>
</feature>
<feature type="transmembrane region" description="Helical" evidence="8">
    <location>
        <begin position="216"/>
        <end position="238"/>
    </location>
</feature>
<protein>
    <recommendedName>
        <fullName evidence="10">ML-like domain-containing protein</fullName>
    </recommendedName>
</protein>
<dbReference type="Pfam" id="PF14558">
    <property type="entry name" value="TRP_N"/>
    <property type="match status" value="1"/>
</dbReference>
<feature type="transmembrane region" description="Helical" evidence="8">
    <location>
        <begin position="348"/>
        <end position="373"/>
    </location>
</feature>
<gene>
    <name evidence="11" type="ORF">CDD81_5443</name>
</gene>
<accession>A0A2C5Y7V6</accession>
<feature type="transmembrane region" description="Helical" evidence="8">
    <location>
        <begin position="171"/>
        <end position="189"/>
    </location>
</feature>
<dbReference type="InterPro" id="IPR032800">
    <property type="entry name" value="TRP_N"/>
</dbReference>
<keyword evidence="4 9" id="KW-0732">Signal</keyword>
<evidence type="ECO:0000256" key="5">
    <source>
        <dbReference type="ARBA" id="ARBA00022989"/>
    </source>
</evidence>
<evidence type="ECO:0000256" key="7">
    <source>
        <dbReference type="SAM" id="MobiDB-lite"/>
    </source>
</evidence>
<evidence type="ECO:0000256" key="1">
    <source>
        <dbReference type="ARBA" id="ARBA00004141"/>
    </source>
</evidence>
<keyword evidence="3 8" id="KW-0812">Transmembrane</keyword>
<reference evidence="11 12" key="1">
    <citation type="submission" date="2017-06" db="EMBL/GenBank/DDBJ databases">
        <title>Ant-infecting Ophiocordyceps genomes reveal a high diversity of potential behavioral manipulation genes and a possible major role for enterotoxins.</title>
        <authorList>
            <person name="De Bekker C."/>
            <person name="Evans H.C."/>
            <person name="Brachmann A."/>
            <person name="Hughes D.P."/>
        </authorList>
    </citation>
    <scope>NUCLEOTIDE SEQUENCE [LARGE SCALE GENOMIC DNA]</scope>
    <source>
        <strain evidence="11 12">Map64</strain>
    </source>
</reference>
<dbReference type="InterPro" id="IPR010308">
    <property type="entry name" value="TRP_C"/>
</dbReference>
<keyword evidence="12" id="KW-1185">Reference proteome</keyword>
<evidence type="ECO:0000256" key="6">
    <source>
        <dbReference type="ARBA" id="ARBA00023136"/>
    </source>
</evidence>
<evidence type="ECO:0000313" key="11">
    <source>
        <dbReference type="EMBL" id="PHH63786.1"/>
    </source>
</evidence>
<comment type="subcellular location">
    <subcellularLocation>
        <location evidence="1">Membrane</location>
        <topology evidence="1">Multi-pass membrane protein</topology>
    </subcellularLocation>
</comment>
<dbReference type="AlphaFoldDB" id="A0A2C5Y7V6"/>
<evidence type="ECO:0000256" key="2">
    <source>
        <dbReference type="ARBA" id="ARBA00010642"/>
    </source>
</evidence>
<dbReference type="EMBL" id="NJET01000042">
    <property type="protein sequence ID" value="PHH63786.1"/>
    <property type="molecule type" value="Genomic_DNA"/>
</dbReference>
<evidence type="ECO:0000313" key="12">
    <source>
        <dbReference type="Proteomes" id="UP000226192"/>
    </source>
</evidence>
<dbReference type="STRING" id="1399860.A0A2C5Y7V6"/>
<comment type="similarity">
    <text evidence="2">Belongs to the transient receptor potential (TRP) ion channel family.</text>
</comment>
<feature type="compositionally biased region" description="Acidic residues" evidence="7">
    <location>
        <begin position="885"/>
        <end position="895"/>
    </location>
</feature>
<dbReference type="OrthoDB" id="5312224at2759"/>
<evidence type="ECO:0000259" key="10">
    <source>
        <dbReference type="SMART" id="SM01320"/>
    </source>
</evidence>
<dbReference type="GO" id="GO:0055085">
    <property type="term" value="P:transmembrane transport"/>
    <property type="evidence" value="ECO:0007669"/>
    <property type="project" value="TreeGrafter"/>
</dbReference>
<dbReference type="GO" id="GO:0016020">
    <property type="term" value="C:membrane"/>
    <property type="evidence" value="ECO:0007669"/>
    <property type="project" value="UniProtKB-SubCell"/>
</dbReference>
<sequence>MARRCLLVVVMLVACGAGPAAAVRVNVTNCLPEWHQSSSPPYLQWQPLYADAAFDTVKDSHKLRLTVWGNVTGSMERIQLPPPSDDYWRNAKETKGKIVDTADPDADDKRATTLFQRVRVLTYEPWHNRTSFCSSGLDNGTCPLGPVFGLDVGEANFAQGLVPSVTLSHDFYSSYAFASFAATMLIIYGNHEGTNIGCMSATITPDLGGLSKTLRFLPLAILGFTAFAVTIAGALSPWGTTNMLHWSTNYGRDVDLLRLVTPGFGDCLQYIQFIFLTGGLSLSYPGFYQPVVSQVAWSSLVFNESLVTRGPAWQSVVDGIYVTDAGYGLHQLAQLAGMSGSADLWPGMMVWLCAMVAGVFVLSQGGFLVQWLWRRVKGIAEEDLRAKKMPFSMGNVVRIVFNYMLMPIVALSTFQLVVARESPPYAVALAVVTLVLLLGFAIWILLAIVQTRPKSVLFDDLPTALRYGPLYNTFADEAAGFALIPIVVNVMRGIAIGAVQPSGVAQVVLLAICEVIQLFTLHAFRPFESSTSMNAYHSLFCVLRAITIMLMVAFVPSLGVTEGPKGWIGYAMLLIHGVVLLLGFLLTALQTVIEVVARMLGAGSHDGTGLRRGGLGKIFGMRQLSRRVTHRGEPWRASQVSTQGMLDSRNGYMMATARARSTSTLAPQRRHRSSSALDSVDVYSGAHGNVATSASSYLPGTPAETTTFSFLGPPNQARRCMPVALEASDPYYRPPRPRRETYKDVLPPRRSLDANMQPGLGPMADAADTADLGNLASMHIPANRPDYMTREVDYYYGVRGPALNSEGPGRKLGTGPADPTGPVATATAWLRSLFTPKTKEKSKGFEVVRSSRMPPAMVRNGGFGDETPPEGIPVAMGVLRNGPIESDDDDDDDDGSSASKPPCSRGPDDLVSDAGEPCASHAHEALERVRPSPTEDRAGLGVPLATGANTEAEHHLALPQASGLPFERTASQRRLSSKSSLDFAGELVDVSLAAATGERPASYGMVPHLEINRVDPELPMGDLLGSSAEVIDNSCPDKPT</sequence>
<comment type="caution">
    <text evidence="11">The sequence shown here is derived from an EMBL/GenBank/DDBJ whole genome shotgun (WGS) entry which is preliminary data.</text>
</comment>
<feature type="transmembrane region" description="Helical" evidence="8">
    <location>
        <begin position="567"/>
        <end position="589"/>
    </location>
</feature>
<evidence type="ECO:0000256" key="8">
    <source>
        <dbReference type="SAM" id="Phobius"/>
    </source>
</evidence>
<feature type="transmembrane region" description="Helical" evidence="8">
    <location>
        <begin position="536"/>
        <end position="555"/>
    </location>
</feature>
<proteinExistence type="inferred from homology"/>
<evidence type="ECO:0000256" key="9">
    <source>
        <dbReference type="SAM" id="SignalP"/>
    </source>
</evidence>
<feature type="region of interest" description="Disordered" evidence="7">
    <location>
        <begin position="855"/>
        <end position="916"/>
    </location>
</feature>
<name>A0A2C5Y7V6_9HYPO</name>
<keyword evidence="6 8" id="KW-0472">Membrane</keyword>
<feature type="transmembrane region" description="Helical" evidence="8">
    <location>
        <begin position="394"/>
        <end position="419"/>
    </location>
</feature>
<feature type="chain" id="PRO_5012586886" description="ML-like domain-containing protein" evidence="9">
    <location>
        <begin position="23"/>
        <end position="1040"/>
    </location>
</feature>
<organism evidence="11 12">
    <name type="scientific">Ophiocordyceps australis</name>
    <dbReference type="NCBI Taxonomy" id="1399860"/>
    <lineage>
        <taxon>Eukaryota</taxon>
        <taxon>Fungi</taxon>
        <taxon>Dikarya</taxon>
        <taxon>Ascomycota</taxon>
        <taxon>Pezizomycotina</taxon>
        <taxon>Sordariomycetes</taxon>
        <taxon>Hypocreomycetidae</taxon>
        <taxon>Hypocreales</taxon>
        <taxon>Ophiocordycipitaceae</taxon>
        <taxon>Ophiocordyceps</taxon>
    </lineage>
</organism>
<dbReference type="PANTHER" id="PTHR31145:SF6">
    <property type="entry name" value="INTEGRAL MEMBRANE PROTEIN (AFU_ORTHOLOGUE AFUA_7G01610)"/>
    <property type="match status" value="1"/>
</dbReference>
<dbReference type="Proteomes" id="UP000226192">
    <property type="component" value="Unassembled WGS sequence"/>
</dbReference>
<evidence type="ECO:0000256" key="3">
    <source>
        <dbReference type="ARBA" id="ARBA00022692"/>
    </source>
</evidence>
<dbReference type="Pfam" id="PF06011">
    <property type="entry name" value="TRP"/>
    <property type="match status" value="1"/>
</dbReference>
<dbReference type="PANTHER" id="PTHR31145">
    <property type="entry name" value="INTEGRAL MEMBRANE PROTEIN (AFU_ORTHOLOGUE AFUA_7G01610)"/>
    <property type="match status" value="1"/>
</dbReference>
<keyword evidence="5 8" id="KW-1133">Transmembrane helix</keyword>
<feature type="transmembrane region" description="Helical" evidence="8">
    <location>
        <begin position="503"/>
        <end position="524"/>
    </location>
</feature>